<feature type="region of interest" description="Disordered" evidence="1">
    <location>
        <begin position="554"/>
        <end position="575"/>
    </location>
</feature>
<dbReference type="AlphaFoldDB" id="A0A0F4ZGE4"/>
<evidence type="ECO:0008006" key="4">
    <source>
        <dbReference type="Google" id="ProtNLM"/>
    </source>
</evidence>
<feature type="compositionally biased region" description="Low complexity" evidence="1">
    <location>
        <begin position="560"/>
        <end position="570"/>
    </location>
</feature>
<feature type="region of interest" description="Disordered" evidence="1">
    <location>
        <begin position="681"/>
        <end position="708"/>
    </location>
</feature>
<name>A0A0F4ZGE4_9PEZI</name>
<dbReference type="Proteomes" id="UP000033483">
    <property type="component" value="Unassembled WGS sequence"/>
</dbReference>
<dbReference type="OrthoDB" id="27237at2759"/>
<feature type="compositionally biased region" description="Acidic residues" evidence="1">
    <location>
        <begin position="638"/>
        <end position="652"/>
    </location>
</feature>
<dbReference type="InterPro" id="IPR010770">
    <property type="entry name" value="Ecd"/>
</dbReference>
<reference evidence="2 3" key="1">
    <citation type="submission" date="2015-03" db="EMBL/GenBank/DDBJ databases">
        <authorList>
            <person name="Radwan O."/>
            <person name="Al-Naeli F.A."/>
            <person name="Rendon G.A."/>
            <person name="Fields C."/>
        </authorList>
    </citation>
    <scope>NUCLEOTIDE SEQUENCE [LARGE SCALE GENOMIC DNA]</scope>
    <source>
        <strain evidence="2">CR-DP1</strain>
    </source>
</reference>
<feature type="region of interest" description="Disordered" evidence="1">
    <location>
        <begin position="486"/>
        <end position="532"/>
    </location>
</feature>
<dbReference type="EMBL" id="LAEV01000918">
    <property type="protein sequence ID" value="KKA29280.1"/>
    <property type="molecule type" value="Genomic_DNA"/>
</dbReference>
<feature type="region of interest" description="Disordered" evidence="1">
    <location>
        <begin position="605"/>
        <end position="652"/>
    </location>
</feature>
<protein>
    <recommendedName>
        <fullName evidence="4">SGT1-like protein</fullName>
    </recommendedName>
</protein>
<keyword evidence="3" id="KW-1185">Reference proteome</keyword>
<evidence type="ECO:0000313" key="2">
    <source>
        <dbReference type="EMBL" id="KKA29280.1"/>
    </source>
</evidence>
<accession>A0A0F4ZGE4</accession>
<dbReference type="PANTHER" id="PTHR13060:SF0">
    <property type="entry name" value="PROTEIN ECDYSONELESS HOMOLOG"/>
    <property type="match status" value="1"/>
</dbReference>
<sequence length="708" mass="77958">MATPTAPPSFIATAAAASTEAAGLDTDRLLPENTCEYHIFVIGRQVTVRQQLARLEAVRKEAVRLCTDLTREHIWQKDEFHVDIRQETGLVYLHGTTDYGDSVDDEWLIVFILRQISLSFPDIWIRVSDCDGEFLLVEAASAVPSWLNPEIDRFRIWLHRGQLFILPPDDVSLDNGDDAARRSRISKEGRQQVLTLPKAVQSLVDIVGNASTSNAPTTATANDSLYTGLFRLDALEQEAFYRLSKYPGQIEHMLHYSLVTIPRKLAYILHECPKALAPAIEEFYLRDPISLKPILQAVPSSSSDNKLIFPPIDLITTSVKFTKVLFAQLRTQRFDPPMLWEQSFASARNTAESASEKRTAAKAHERLELGMKLTTGFEILARKAAKSDRRLVREVAILLEDVEEDGEDALPTAEEIRKWPNSRREDSDAWLDIDFTDFERELAGRSAKVDATTKDAGSGFGDANAQENLRKIVSRFETFLNDEGAGIDGINVDGKNEMDYDDEDMSGSEGGPVKPNQEDSDGEDGSDGDEDVDFDEAAFADMMKQVLGLAGSSLSMQPPAAKSKTSAATKETSDEADLREAFHLMNQMEAELKGHGALALDDAAAAGGSTKRKEKRAKQIAAVTGEPSRTITQKAAEENEEQEEAGEEEEVDIDFNLAKNLLESFKSQGGMAGPTGNLLGLMGFQLPRDEGSDDEDEYAGKGKGTGKA</sequence>
<gene>
    <name evidence="2" type="ORF">TD95_002502</name>
</gene>
<dbReference type="Pfam" id="PF07093">
    <property type="entry name" value="SGT1"/>
    <property type="match status" value="1"/>
</dbReference>
<dbReference type="GO" id="GO:0005634">
    <property type="term" value="C:nucleus"/>
    <property type="evidence" value="ECO:0007669"/>
    <property type="project" value="TreeGrafter"/>
</dbReference>
<proteinExistence type="predicted"/>
<comment type="caution">
    <text evidence="2">The sequence shown here is derived from an EMBL/GenBank/DDBJ whole genome shotgun (WGS) entry which is preliminary data.</text>
</comment>
<dbReference type="PANTHER" id="PTHR13060">
    <property type="entry name" value="SGT1 PROTEIN HSGT1 SUPPRESSOR OF GCR2"/>
    <property type="match status" value="1"/>
</dbReference>
<feature type="compositionally biased region" description="Acidic residues" evidence="1">
    <location>
        <begin position="518"/>
        <end position="532"/>
    </location>
</feature>
<organism evidence="2 3">
    <name type="scientific">Thielaviopsis punctulata</name>
    <dbReference type="NCBI Taxonomy" id="72032"/>
    <lineage>
        <taxon>Eukaryota</taxon>
        <taxon>Fungi</taxon>
        <taxon>Dikarya</taxon>
        <taxon>Ascomycota</taxon>
        <taxon>Pezizomycotina</taxon>
        <taxon>Sordariomycetes</taxon>
        <taxon>Hypocreomycetidae</taxon>
        <taxon>Microascales</taxon>
        <taxon>Ceratocystidaceae</taxon>
        <taxon>Thielaviopsis</taxon>
    </lineage>
</organism>
<evidence type="ECO:0000313" key="3">
    <source>
        <dbReference type="Proteomes" id="UP000033483"/>
    </source>
</evidence>
<evidence type="ECO:0000256" key="1">
    <source>
        <dbReference type="SAM" id="MobiDB-lite"/>
    </source>
</evidence>